<dbReference type="InterPro" id="IPR029062">
    <property type="entry name" value="Class_I_gatase-like"/>
</dbReference>
<keyword evidence="1" id="KW-0812">Transmembrane</keyword>
<feature type="transmembrane region" description="Helical" evidence="1">
    <location>
        <begin position="40"/>
        <end position="58"/>
    </location>
</feature>
<feature type="transmembrane region" description="Helical" evidence="1">
    <location>
        <begin position="687"/>
        <end position="704"/>
    </location>
</feature>
<dbReference type="Gene3D" id="2.60.40.10">
    <property type="entry name" value="Immunoglobulins"/>
    <property type="match status" value="1"/>
</dbReference>
<keyword evidence="3" id="KW-1185">Reference proteome</keyword>
<dbReference type="SUPFAM" id="SSF52317">
    <property type="entry name" value="Class I glutamine amidotransferase-like"/>
    <property type="match status" value="1"/>
</dbReference>
<dbReference type="Proteomes" id="UP000216339">
    <property type="component" value="Unassembled WGS sequence"/>
</dbReference>
<proteinExistence type="predicted"/>
<protein>
    <recommendedName>
        <fullName evidence="4">Glutamine amidotransferase domain-containing protein</fullName>
    </recommendedName>
</protein>
<dbReference type="Gene3D" id="3.40.50.880">
    <property type="match status" value="1"/>
</dbReference>
<comment type="caution">
    <text evidence="2">The sequence shown here is derived from an EMBL/GenBank/DDBJ whole genome shotgun (WGS) entry which is preliminary data.</text>
</comment>
<keyword evidence="1" id="KW-1133">Transmembrane helix</keyword>
<evidence type="ECO:0008006" key="4">
    <source>
        <dbReference type="Google" id="ProtNLM"/>
    </source>
</evidence>
<keyword evidence="1" id="KW-0472">Membrane</keyword>
<dbReference type="PANTHER" id="PTHR37947:SF1">
    <property type="entry name" value="BLL2462 PROTEIN"/>
    <property type="match status" value="1"/>
</dbReference>
<evidence type="ECO:0000313" key="2">
    <source>
        <dbReference type="EMBL" id="PAP76802.1"/>
    </source>
</evidence>
<feature type="transmembrane region" description="Helical" evidence="1">
    <location>
        <begin position="6"/>
        <end position="28"/>
    </location>
</feature>
<dbReference type="EMBL" id="MQWD01000001">
    <property type="protein sequence ID" value="PAP76802.1"/>
    <property type="molecule type" value="Genomic_DNA"/>
</dbReference>
<dbReference type="OrthoDB" id="9763076at2"/>
<dbReference type="AlphaFoldDB" id="A0A271IZZ1"/>
<organism evidence="2 3">
    <name type="scientific">Rubrivirga marina</name>
    <dbReference type="NCBI Taxonomy" id="1196024"/>
    <lineage>
        <taxon>Bacteria</taxon>
        <taxon>Pseudomonadati</taxon>
        <taxon>Rhodothermota</taxon>
        <taxon>Rhodothermia</taxon>
        <taxon>Rhodothermales</taxon>
        <taxon>Rubricoccaceae</taxon>
        <taxon>Rubrivirga</taxon>
    </lineage>
</organism>
<dbReference type="InterPro" id="IPR013783">
    <property type="entry name" value="Ig-like_fold"/>
</dbReference>
<accession>A0A271IZZ1</accession>
<evidence type="ECO:0000256" key="1">
    <source>
        <dbReference type="SAM" id="Phobius"/>
    </source>
</evidence>
<evidence type="ECO:0000313" key="3">
    <source>
        <dbReference type="Proteomes" id="UP000216339"/>
    </source>
</evidence>
<sequence length="711" mass="74837">MDLTFAVSPVVLAVSAVVAAAFAWWSYGRSTPTVSGGRRVGLAALRFAALFLVLVLLFDPVWRRITRTGEPPLLAVLVDDSESLRLGAGPPAAAVRQAVDGLPDDAALRFYRFSGDAAPAGTDLPGDSLAFAGERTDLAAALARVETDFAGRNLRGVVLVSDGRVTDGRNPAYLAERFSVPIYTAVAGDSLSSRDVRLERAVTNDVARVGSPLPIQAGVRATGFSGESAAVTVASNGRIITRETITVPGDGAEATADLTITPTAPGVYRYTVTVGPLAGEATTRNNSRTLTVRVLDDDRRVLMVSAGPSPDLAALRAVLDADDSVDLTVRTQRSPGQFYEGALPDALGGYDLLVLAGYPGAAADPGQAQRLAEAVAGGLPALFVMTTGTDLARLGRTFGDVLPVAPDAVRGGGVEVQLAPTAAGEAHPVLDGLGVPPDRLGALPPIAASPTRWALQPGGRVLATVRRGGTVLDAPLLALRQNGDVRSAALLGAGSWRWRTLPDDLDDLRGAYAGLVDRLVRWTTATRDRRPVRVRPDRALFGERDRVTFTGQVYGEALAPIDDARLELTVRTPSGGVERATMRPLGNGRYVADLGVRPPGSYAFTAEATRGGARLGSDRGTFGVGRLAAEFREPGADPALMRQVALRSGGAVVGLDSLGQFVRGLREAGALEDRPLVREDETPLLDFWWLLVVALALLTVEWVWRKRVGMV</sequence>
<gene>
    <name evidence="2" type="ORF">BSZ37_10335</name>
</gene>
<dbReference type="PANTHER" id="PTHR37947">
    <property type="entry name" value="BLL2462 PROTEIN"/>
    <property type="match status" value="1"/>
</dbReference>
<dbReference type="RefSeq" id="WP_095510470.1">
    <property type="nucleotide sequence ID" value="NZ_MQWD01000001.1"/>
</dbReference>
<name>A0A271IZZ1_9BACT</name>
<reference evidence="2 3" key="1">
    <citation type="submission" date="2016-11" db="EMBL/GenBank/DDBJ databases">
        <title>Study of marine rhodopsin-containing bacteria.</title>
        <authorList>
            <person name="Yoshizawa S."/>
            <person name="Kumagai Y."/>
            <person name="Kogure K."/>
        </authorList>
    </citation>
    <scope>NUCLEOTIDE SEQUENCE [LARGE SCALE GENOMIC DNA]</scope>
    <source>
        <strain evidence="2 3">SAORIC-28</strain>
    </source>
</reference>